<evidence type="ECO:0000256" key="2">
    <source>
        <dbReference type="ARBA" id="ARBA00012438"/>
    </source>
</evidence>
<dbReference type="InterPro" id="IPR050351">
    <property type="entry name" value="BphY/WalK/GraS-like"/>
</dbReference>
<evidence type="ECO:0000256" key="3">
    <source>
        <dbReference type="ARBA" id="ARBA00022679"/>
    </source>
</evidence>
<accession>A0A419S5K5</accession>
<dbReference type="Pfam" id="PF00512">
    <property type="entry name" value="HisKA"/>
    <property type="match status" value="1"/>
</dbReference>
<dbReference type="Proteomes" id="UP000283433">
    <property type="component" value="Unassembled WGS sequence"/>
</dbReference>
<evidence type="ECO:0000259" key="9">
    <source>
        <dbReference type="PROSITE" id="PS50109"/>
    </source>
</evidence>
<keyword evidence="3" id="KW-0808">Transferase</keyword>
<dbReference type="GO" id="GO:0000156">
    <property type="term" value="F:phosphorelay response regulator activity"/>
    <property type="evidence" value="ECO:0007669"/>
    <property type="project" value="TreeGrafter"/>
</dbReference>
<dbReference type="OrthoDB" id="1522504at2"/>
<keyword evidence="7" id="KW-0902">Two-component regulatory system</keyword>
<dbReference type="SMART" id="SM00387">
    <property type="entry name" value="HATPase_c"/>
    <property type="match status" value="1"/>
</dbReference>
<dbReference type="InterPro" id="IPR003594">
    <property type="entry name" value="HATPase_dom"/>
</dbReference>
<dbReference type="GO" id="GO:0005524">
    <property type="term" value="F:ATP binding"/>
    <property type="evidence" value="ECO:0007669"/>
    <property type="project" value="UniProtKB-KW"/>
</dbReference>
<dbReference type="InterPro" id="IPR005467">
    <property type="entry name" value="His_kinase_dom"/>
</dbReference>
<evidence type="ECO:0000256" key="6">
    <source>
        <dbReference type="ARBA" id="ARBA00022840"/>
    </source>
</evidence>
<evidence type="ECO:0000256" key="7">
    <source>
        <dbReference type="ARBA" id="ARBA00023012"/>
    </source>
</evidence>
<dbReference type="PANTHER" id="PTHR42878">
    <property type="entry name" value="TWO-COMPONENT HISTIDINE KINASE"/>
    <property type="match status" value="1"/>
</dbReference>
<evidence type="ECO:0000256" key="4">
    <source>
        <dbReference type="ARBA" id="ARBA00022741"/>
    </source>
</evidence>
<dbReference type="PROSITE" id="PS50109">
    <property type="entry name" value="HIS_KIN"/>
    <property type="match status" value="1"/>
</dbReference>
<dbReference type="Gene3D" id="3.30.565.10">
    <property type="entry name" value="Histidine kinase-like ATPase, C-terminal domain"/>
    <property type="match status" value="1"/>
</dbReference>
<evidence type="ECO:0000256" key="8">
    <source>
        <dbReference type="SAM" id="Phobius"/>
    </source>
</evidence>
<dbReference type="InterPro" id="IPR036097">
    <property type="entry name" value="HisK_dim/P_sf"/>
</dbReference>
<sequence length="347" mass="39942">MKLKTYQNKRHFWTSFLVLAISIPLFYGCTYLIFSRILNQAQVLKTGVVALLIYVLFALIILLVLNALNRKTVKKGINAIKQSASLLKTYELTKDKDLLNIESDFEELQKLNKNLLTLIERTENAQKLQKEFSENAAHELQTPLAIIKSKLDLMLQDEQLSEKQSQLIDDIYQVLQKLGDLNKNLLFLNKIENQQFELADMVHCEEVVNKLIKQLNFFAESRYQQVLFPQMHQLTFEGNQSLFEQLVQNLLINAIQYSPKGSIINIKLDDEHLTFINEGPEFEFSEALLFSRFSKNSNEKEQDGNGLGLAICKKIADLHGFGLSYHHQNGKHHFTVLFKEPNPAEVA</sequence>
<dbReference type="InterPro" id="IPR036890">
    <property type="entry name" value="HATPase_C_sf"/>
</dbReference>
<dbReference type="PROSITE" id="PS51257">
    <property type="entry name" value="PROKAR_LIPOPROTEIN"/>
    <property type="match status" value="1"/>
</dbReference>
<proteinExistence type="predicted"/>
<evidence type="ECO:0000313" key="11">
    <source>
        <dbReference type="Proteomes" id="UP000283433"/>
    </source>
</evidence>
<dbReference type="AlphaFoldDB" id="A0A419S5K5"/>
<dbReference type="GO" id="GO:0000155">
    <property type="term" value="F:phosphorelay sensor kinase activity"/>
    <property type="evidence" value="ECO:0007669"/>
    <property type="project" value="InterPro"/>
</dbReference>
<dbReference type="CDD" id="cd00082">
    <property type="entry name" value="HisKA"/>
    <property type="match status" value="1"/>
</dbReference>
<dbReference type="EC" id="2.7.13.3" evidence="2"/>
<dbReference type="RefSeq" id="WP_120181618.1">
    <property type="nucleotide sequence ID" value="NZ_MBTA01000023.1"/>
</dbReference>
<dbReference type="SUPFAM" id="SSF55874">
    <property type="entry name" value="ATPase domain of HSP90 chaperone/DNA topoisomerase II/histidine kinase"/>
    <property type="match status" value="1"/>
</dbReference>
<dbReference type="GO" id="GO:0030295">
    <property type="term" value="F:protein kinase activator activity"/>
    <property type="evidence" value="ECO:0007669"/>
    <property type="project" value="TreeGrafter"/>
</dbReference>
<evidence type="ECO:0000256" key="1">
    <source>
        <dbReference type="ARBA" id="ARBA00000085"/>
    </source>
</evidence>
<keyword evidence="11" id="KW-1185">Reference proteome</keyword>
<dbReference type="EMBL" id="MBTA01000023">
    <property type="protein sequence ID" value="RKD16122.1"/>
    <property type="molecule type" value="Genomic_DNA"/>
</dbReference>
<dbReference type="GO" id="GO:0007234">
    <property type="term" value="P:osmosensory signaling via phosphorelay pathway"/>
    <property type="evidence" value="ECO:0007669"/>
    <property type="project" value="TreeGrafter"/>
</dbReference>
<feature type="transmembrane region" description="Helical" evidence="8">
    <location>
        <begin position="12"/>
        <end position="34"/>
    </location>
</feature>
<feature type="transmembrane region" description="Helical" evidence="8">
    <location>
        <begin position="46"/>
        <end position="68"/>
    </location>
</feature>
<dbReference type="SMART" id="SM00388">
    <property type="entry name" value="HisKA"/>
    <property type="match status" value="1"/>
</dbReference>
<keyword evidence="8" id="KW-0812">Transmembrane</keyword>
<gene>
    <name evidence="10" type="ORF">BCY91_04330</name>
</gene>
<organism evidence="10 11">
    <name type="scientific">Pelobium manganitolerans</name>
    <dbReference type="NCBI Taxonomy" id="1842495"/>
    <lineage>
        <taxon>Bacteria</taxon>
        <taxon>Pseudomonadati</taxon>
        <taxon>Bacteroidota</taxon>
        <taxon>Sphingobacteriia</taxon>
        <taxon>Sphingobacteriales</taxon>
        <taxon>Sphingobacteriaceae</taxon>
        <taxon>Pelobium</taxon>
    </lineage>
</organism>
<keyword evidence="8" id="KW-1133">Transmembrane helix</keyword>
<protein>
    <recommendedName>
        <fullName evidence="2">histidine kinase</fullName>
        <ecNumber evidence="2">2.7.13.3</ecNumber>
    </recommendedName>
</protein>
<evidence type="ECO:0000256" key="5">
    <source>
        <dbReference type="ARBA" id="ARBA00022777"/>
    </source>
</evidence>
<keyword evidence="4" id="KW-0547">Nucleotide-binding</keyword>
<dbReference type="SUPFAM" id="SSF47384">
    <property type="entry name" value="Homodimeric domain of signal transducing histidine kinase"/>
    <property type="match status" value="1"/>
</dbReference>
<evidence type="ECO:0000313" key="10">
    <source>
        <dbReference type="EMBL" id="RKD16122.1"/>
    </source>
</evidence>
<comment type="caution">
    <text evidence="10">The sequence shown here is derived from an EMBL/GenBank/DDBJ whole genome shotgun (WGS) entry which is preliminary data.</text>
</comment>
<keyword evidence="8" id="KW-0472">Membrane</keyword>
<dbReference type="Pfam" id="PF02518">
    <property type="entry name" value="HATPase_c"/>
    <property type="match status" value="1"/>
</dbReference>
<dbReference type="InterPro" id="IPR003661">
    <property type="entry name" value="HisK_dim/P_dom"/>
</dbReference>
<reference evidence="10 11" key="1">
    <citation type="submission" date="2016-07" db="EMBL/GenBank/DDBJ databases">
        <title>Genome of Pelobium manganitolerans.</title>
        <authorList>
            <person name="Wu S."/>
            <person name="Wang G."/>
        </authorList>
    </citation>
    <scope>NUCLEOTIDE SEQUENCE [LARGE SCALE GENOMIC DNA]</scope>
    <source>
        <strain evidence="10 11">YS-25</strain>
    </source>
</reference>
<dbReference type="Gene3D" id="1.10.287.130">
    <property type="match status" value="1"/>
</dbReference>
<name>A0A419S5K5_9SPHI</name>
<comment type="catalytic activity">
    <reaction evidence="1">
        <text>ATP + protein L-histidine = ADP + protein N-phospho-L-histidine.</text>
        <dbReference type="EC" id="2.7.13.3"/>
    </reaction>
</comment>
<feature type="domain" description="Histidine kinase" evidence="9">
    <location>
        <begin position="135"/>
        <end position="322"/>
    </location>
</feature>
<keyword evidence="6" id="KW-0067">ATP-binding</keyword>
<dbReference type="PANTHER" id="PTHR42878:SF7">
    <property type="entry name" value="SENSOR HISTIDINE KINASE GLRK"/>
    <property type="match status" value="1"/>
</dbReference>
<keyword evidence="5" id="KW-0418">Kinase</keyword>